<keyword evidence="3" id="KW-1003">Cell membrane</keyword>
<comment type="similarity">
    <text evidence="7">Belongs to the binding-protein-dependent transport system permease family.</text>
</comment>
<dbReference type="InterPro" id="IPR051393">
    <property type="entry name" value="ABC_transporter_permease"/>
</dbReference>
<sequence length="305" mass="34048">MASQSPVARKGEAGGRLSKSFRDYFWGVAFLVPAIAVFGLFLWTPIVKGVVYSFYSIDFVNGNHFIGWTNYVEALASSDLGIAVRNTLFYMFLGVLMGFWVPSVVAIAISELRRFQSGMRLIVYLPNIVPAVALYAMWMWLYDPLGPLNQLLSWFGIDRVDWLTNKHWATFSIVLAETWQGFGATALIYLAGIVGIPKDLYEAAEIDGAGVFRRIRHITLPGIRHLYLLLFIMQLIATSQGFQTQVALTGGGPNNATLTYMYQIINQAFTYMNYGRASAMGVMMFVVLTVLSAVLYRLQGRSPQA</sequence>
<dbReference type="InterPro" id="IPR000515">
    <property type="entry name" value="MetI-like"/>
</dbReference>
<feature type="transmembrane region" description="Helical" evidence="7">
    <location>
        <begin position="121"/>
        <end position="141"/>
    </location>
</feature>
<dbReference type="Pfam" id="PF00528">
    <property type="entry name" value="BPD_transp_1"/>
    <property type="match status" value="1"/>
</dbReference>
<dbReference type="SUPFAM" id="SSF161098">
    <property type="entry name" value="MetI-like"/>
    <property type="match status" value="1"/>
</dbReference>
<keyword evidence="4 7" id="KW-0812">Transmembrane</keyword>
<reference evidence="9" key="1">
    <citation type="submission" date="2023-04" db="EMBL/GenBank/DDBJ databases">
        <title>Comparative genomic analysis of Cohnella hashimotonis sp. nov., isolated from the International Space Station.</title>
        <authorList>
            <person name="Venkateswaran K."/>
            <person name="Simpson A."/>
        </authorList>
    </citation>
    <scope>NUCLEOTIDE SEQUENCE</scope>
    <source>
        <strain evidence="9">F6_2S_P_1</strain>
    </source>
</reference>
<evidence type="ECO:0000259" key="8">
    <source>
        <dbReference type="PROSITE" id="PS50928"/>
    </source>
</evidence>
<dbReference type="EMBL" id="JAGRPV010000001">
    <property type="protein sequence ID" value="MDI4644508.1"/>
    <property type="molecule type" value="Genomic_DNA"/>
</dbReference>
<keyword evidence="2 7" id="KW-0813">Transport</keyword>
<feature type="transmembrane region" description="Helical" evidence="7">
    <location>
        <begin position="218"/>
        <end position="237"/>
    </location>
</feature>
<protein>
    <submittedName>
        <fullName evidence="9">Sugar ABC transporter permease</fullName>
    </submittedName>
</protein>
<dbReference type="PROSITE" id="PS50928">
    <property type="entry name" value="ABC_TM1"/>
    <property type="match status" value="1"/>
</dbReference>
<evidence type="ECO:0000313" key="10">
    <source>
        <dbReference type="Proteomes" id="UP001161691"/>
    </source>
</evidence>
<keyword evidence="10" id="KW-1185">Reference proteome</keyword>
<comment type="subcellular location">
    <subcellularLocation>
        <location evidence="1 7">Cell membrane</location>
        <topology evidence="1 7">Multi-pass membrane protein</topology>
    </subcellularLocation>
</comment>
<accession>A0ABT6TCE6</accession>
<evidence type="ECO:0000256" key="2">
    <source>
        <dbReference type="ARBA" id="ARBA00022448"/>
    </source>
</evidence>
<dbReference type="Proteomes" id="UP001161691">
    <property type="component" value="Unassembled WGS sequence"/>
</dbReference>
<evidence type="ECO:0000256" key="7">
    <source>
        <dbReference type="RuleBase" id="RU363032"/>
    </source>
</evidence>
<dbReference type="InterPro" id="IPR035906">
    <property type="entry name" value="MetI-like_sf"/>
</dbReference>
<evidence type="ECO:0000313" key="9">
    <source>
        <dbReference type="EMBL" id="MDI4644508.1"/>
    </source>
</evidence>
<proteinExistence type="inferred from homology"/>
<feature type="transmembrane region" description="Helical" evidence="7">
    <location>
        <begin position="178"/>
        <end position="197"/>
    </location>
</feature>
<gene>
    <name evidence="9" type="ORF">KB449_06010</name>
</gene>
<organism evidence="9 10">
    <name type="scientific">Cohnella hashimotonis</name>
    <dbReference type="NCBI Taxonomy" id="2826895"/>
    <lineage>
        <taxon>Bacteria</taxon>
        <taxon>Bacillati</taxon>
        <taxon>Bacillota</taxon>
        <taxon>Bacilli</taxon>
        <taxon>Bacillales</taxon>
        <taxon>Paenibacillaceae</taxon>
        <taxon>Cohnella</taxon>
    </lineage>
</organism>
<evidence type="ECO:0000256" key="4">
    <source>
        <dbReference type="ARBA" id="ARBA00022692"/>
    </source>
</evidence>
<dbReference type="PANTHER" id="PTHR30193:SF41">
    <property type="entry name" value="DIACETYLCHITOBIOSE UPTAKE SYSTEM PERMEASE PROTEIN NGCF"/>
    <property type="match status" value="1"/>
</dbReference>
<keyword evidence="5 7" id="KW-1133">Transmembrane helix</keyword>
<evidence type="ECO:0000256" key="6">
    <source>
        <dbReference type="ARBA" id="ARBA00023136"/>
    </source>
</evidence>
<dbReference type="CDD" id="cd06261">
    <property type="entry name" value="TM_PBP2"/>
    <property type="match status" value="1"/>
</dbReference>
<comment type="caution">
    <text evidence="9">The sequence shown here is derived from an EMBL/GenBank/DDBJ whole genome shotgun (WGS) entry which is preliminary data.</text>
</comment>
<keyword evidence="6 7" id="KW-0472">Membrane</keyword>
<evidence type="ECO:0000256" key="5">
    <source>
        <dbReference type="ARBA" id="ARBA00022989"/>
    </source>
</evidence>
<name>A0ABT6TCE6_9BACL</name>
<feature type="transmembrane region" description="Helical" evidence="7">
    <location>
        <begin position="277"/>
        <end position="296"/>
    </location>
</feature>
<feature type="transmembrane region" description="Helical" evidence="7">
    <location>
        <begin position="88"/>
        <end position="109"/>
    </location>
</feature>
<feature type="transmembrane region" description="Helical" evidence="7">
    <location>
        <begin position="24"/>
        <end position="46"/>
    </location>
</feature>
<dbReference type="Gene3D" id="1.10.3720.10">
    <property type="entry name" value="MetI-like"/>
    <property type="match status" value="1"/>
</dbReference>
<evidence type="ECO:0000256" key="3">
    <source>
        <dbReference type="ARBA" id="ARBA00022475"/>
    </source>
</evidence>
<dbReference type="PANTHER" id="PTHR30193">
    <property type="entry name" value="ABC TRANSPORTER PERMEASE PROTEIN"/>
    <property type="match status" value="1"/>
</dbReference>
<evidence type="ECO:0000256" key="1">
    <source>
        <dbReference type="ARBA" id="ARBA00004651"/>
    </source>
</evidence>
<feature type="domain" description="ABC transmembrane type-1" evidence="8">
    <location>
        <begin position="84"/>
        <end position="295"/>
    </location>
</feature>